<dbReference type="PANTHER" id="PTHR12838">
    <property type="entry name" value="U3 SMALL NUCLEOLAR RNA-ASSOCIATED PROTEIN 11"/>
    <property type="match status" value="1"/>
</dbReference>
<comment type="subunit">
    <text evidence="5">Component of the ribosomal small subunit (SSU) processome.</text>
</comment>
<evidence type="ECO:0000256" key="4">
    <source>
        <dbReference type="ARBA" id="ARBA00023242"/>
    </source>
</evidence>
<comment type="function">
    <text evidence="5">Involved in nucleolar processing of pre-18S ribosomal RNA.</text>
</comment>
<keyword evidence="3 5" id="KW-0698">rRNA processing</keyword>
<protein>
    <recommendedName>
        <fullName evidence="5">U3 small nucleolar RNA-associated protein 11</fullName>
        <shortName evidence="5">U3 snoRNA-associated protein 11</shortName>
    </recommendedName>
</protein>
<name>A0ABP0YZE0_9ROSI</name>
<evidence type="ECO:0000256" key="6">
    <source>
        <dbReference type="SAM" id="MobiDB-lite"/>
    </source>
</evidence>
<evidence type="ECO:0000256" key="7">
    <source>
        <dbReference type="SAM" id="Phobius"/>
    </source>
</evidence>
<sequence length="258" mass="30344">MRISLVSGLGKLSHYLVVLAHQYLALLLIAMSSLKNAIPRRPYKERAQPHSRKKFGLLEKHKDYIERAKAFHKKEDTLRKLKEKAAFKNPDEFYFKMIRTRTVDGVHKPESHVNKYTAEQLMLMKTQDAGYILQKMQSEKRKIEKLMATLHSLDNQPSNKHFYFVEDREEANEILSRSSKGLVASSEAVPDSIKRKTIASYKELEARRSRVGELEKLYMDMTLQQELRKKGRKRKLREDELANPTSKPVYKWRAERKR</sequence>
<dbReference type="EMBL" id="OZ021741">
    <property type="protein sequence ID" value="CAK9325904.1"/>
    <property type="molecule type" value="Genomic_DNA"/>
</dbReference>
<keyword evidence="7" id="KW-1133">Transmembrane helix</keyword>
<evidence type="ECO:0000313" key="9">
    <source>
        <dbReference type="Proteomes" id="UP001642487"/>
    </source>
</evidence>
<feature type="region of interest" description="Disordered" evidence="6">
    <location>
        <begin position="228"/>
        <end position="258"/>
    </location>
</feature>
<dbReference type="PANTHER" id="PTHR12838:SF0">
    <property type="entry name" value="U3 SMALL NUCLEOLAR RNA-ASSOCIATED PROTEIN 11-RELATED"/>
    <property type="match status" value="1"/>
</dbReference>
<feature type="transmembrane region" description="Helical" evidence="7">
    <location>
        <begin position="12"/>
        <end position="34"/>
    </location>
</feature>
<evidence type="ECO:0000256" key="1">
    <source>
        <dbReference type="ARBA" id="ARBA00004604"/>
    </source>
</evidence>
<comment type="subcellular location">
    <subcellularLocation>
        <location evidence="1 5">Nucleus</location>
        <location evidence="1 5">Nucleolus</location>
    </subcellularLocation>
</comment>
<dbReference type="PIRSF" id="PIRSF015952">
    <property type="entry name" value="U3snoRNP11"/>
    <property type="match status" value="1"/>
</dbReference>
<evidence type="ECO:0000313" key="8">
    <source>
        <dbReference type="EMBL" id="CAK9325904.1"/>
    </source>
</evidence>
<evidence type="ECO:0000256" key="3">
    <source>
        <dbReference type="ARBA" id="ARBA00022552"/>
    </source>
</evidence>
<organism evidence="8 9">
    <name type="scientific">Citrullus colocynthis</name>
    <name type="common">colocynth</name>
    <dbReference type="NCBI Taxonomy" id="252529"/>
    <lineage>
        <taxon>Eukaryota</taxon>
        <taxon>Viridiplantae</taxon>
        <taxon>Streptophyta</taxon>
        <taxon>Embryophyta</taxon>
        <taxon>Tracheophyta</taxon>
        <taxon>Spermatophyta</taxon>
        <taxon>Magnoliopsida</taxon>
        <taxon>eudicotyledons</taxon>
        <taxon>Gunneridae</taxon>
        <taxon>Pentapetalae</taxon>
        <taxon>rosids</taxon>
        <taxon>fabids</taxon>
        <taxon>Cucurbitales</taxon>
        <taxon>Cucurbitaceae</taxon>
        <taxon>Benincaseae</taxon>
        <taxon>Citrullus</taxon>
    </lineage>
</organism>
<keyword evidence="7" id="KW-0472">Membrane</keyword>
<dbReference type="InterPro" id="IPR007144">
    <property type="entry name" value="SSU_processome_Utp11"/>
</dbReference>
<proteinExistence type="inferred from homology"/>
<comment type="similarity">
    <text evidence="2 5">Belongs to the UTP11 family.</text>
</comment>
<gene>
    <name evidence="8" type="ORF">CITCOLO1_LOCUS18180</name>
</gene>
<keyword evidence="7" id="KW-0812">Transmembrane</keyword>
<accession>A0ABP0YZE0</accession>
<keyword evidence="4 5" id="KW-0539">Nucleus</keyword>
<dbReference type="Proteomes" id="UP001642487">
    <property type="component" value="Chromosome 7"/>
</dbReference>
<evidence type="ECO:0000256" key="5">
    <source>
        <dbReference type="PIRNR" id="PIRNR015952"/>
    </source>
</evidence>
<dbReference type="Pfam" id="PF03998">
    <property type="entry name" value="Utp11"/>
    <property type="match status" value="1"/>
</dbReference>
<evidence type="ECO:0000256" key="2">
    <source>
        <dbReference type="ARBA" id="ARBA00008105"/>
    </source>
</evidence>
<keyword evidence="9" id="KW-1185">Reference proteome</keyword>
<reference evidence="8 9" key="1">
    <citation type="submission" date="2024-03" db="EMBL/GenBank/DDBJ databases">
        <authorList>
            <person name="Gkanogiannis A."/>
            <person name="Becerra Lopez-Lavalle L."/>
        </authorList>
    </citation>
    <scope>NUCLEOTIDE SEQUENCE [LARGE SCALE GENOMIC DNA]</scope>
</reference>